<evidence type="ECO:0000256" key="8">
    <source>
        <dbReference type="HAMAP-Rule" id="MF_00238"/>
    </source>
</evidence>
<evidence type="ECO:0000256" key="7">
    <source>
        <dbReference type="ARBA" id="ARBA00048478"/>
    </source>
</evidence>
<dbReference type="NCBIfam" id="TIGR00017">
    <property type="entry name" value="cmk"/>
    <property type="match status" value="1"/>
</dbReference>
<dbReference type="InterPro" id="IPR011994">
    <property type="entry name" value="Cytidylate_kinase_dom"/>
</dbReference>
<comment type="catalytic activity">
    <reaction evidence="7 8">
        <text>CMP + ATP = CDP + ADP</text>
        <dbReference type="Rhea" id="RHEA:11600"/>
        <dbReference type="ChEBI" id="CHEBI:30616"/>
        <dbReference type="ChEBI" id="CHEBI:58069"/>
        <dbReference type="ChEBI" id="CHEBI:60377"/>
        <dbReference type="ChEBI" id="CHEBI:456216"/>
        <dbReference type="EC" id="2.7.4.25"/>
    </reaction>
</comment>
<evidence type="ECO:0000256" key="2">
    <source>
        <dbReference type="ARBA" id="ARBA00022679"/>
    </source>
</evidence>
<evidence type="ECO:0000256" key="1">
    <source>
        <dbReference type="ARBA" id="ARBA00009427"/>
    </source>
</evidence>
<comment type="similarity">
    <text evidence="1 8">Belongs to the cytidylate kinase family. Type 1 subfamily.</text>
</comment>
<dbReference type="EC" id="2.7.4.25" evidence="8"/>
<dbReference type="GO" id="GO:0036431">
    <property type="term" value="F:dCMP kinase activity"/>
    <property type="evidence" value="ECO:0007669"/>
    <property type="project" value="InterPro"/>
</dbReference>
<dbReference type="Pfam" id="PF02224">
    <property type="entry name" value="Cytidylate_kin"/>
    <property type="match status" value="1"/>
</dbReference>
<evidence type="ECO:0000313" key="10">
    <source>
        <dbReference type="EMBL" id="TKJ42617.1"/>
    </source>
</evidence>
<accession>A0A532V6M9</accession>
<dbReference type="Proteomes" id="UP000317778">
    <property type="component" value="Unassembled WGS sequence"/>
</dbReference>
<dbReference type="GO" id="GO:0036430">
    <property type="term" value="F:CMP kinase activity"/>
    <property type="evidence" value="ECO:0007669"/>
    <property type="project" value="RHEA"/>
</dbReference>
<comment type="caution">
    <text evidence="10">The sequence shown here is derived from an EMBL/GenBank/DDBJ whole genome shotgun (WGS) entry which is preliminary data.</text>
</comment>
<evidence type="ECO:0000256" key="5">
    <source>
        <dbReference type="ARBA" id="ARBA00022840"/>
    </source>
</evidence>
<evidence type="ECO:0000313" key="11">
    <source>
        <dbReference type="Proteomes" id="UP000317778"/>
    </source>
</evidence>
<dbReference type="InterPro" id="IPR003136">
    <property type="entry name" value="Cytidylate_kin"/>
</dbReference>
<keyword evidence="2 8" id="KW-0808">Transferase</keyword>
<protein>
    <recommendedName>
        <fullName evidence="8">Cytidylate kinase</fullName>
        <shortName evidence="8">CK</shortName>
        <ecNumber evidence="8">2.7.4.25</ecNumber>
    </recommendedName>
    <alternativeName>
        <fullName evidence="8">Cytidine monophosphate kinase</fullName>
        <shortName evidence="8">CMP kinase</shortName>
    </alternativeName>
</protein>
<comment type="subcellular location">
    <subcellularLocation>
        <location evidence="8">Cytoplasm</location>
    </subcellularLocation>
</comment>
<sequence>MKCVVAIDGTASSGKSTTARLLAKKLGVVYLDTGAMYRAVTYLLLQEDALEASDRLLQKALLDAPLEFKIRNYKLYVYLNGKRLSDELRSHEVDRWVSPVAERALVRAFLVAKQRQLGRNRKLVCEGRDIGSVVFPDAALKVFMSCDLVERASRRQKELEERGISRDIEEVKANLAKRDDTDSHRKISPLLHTPDAFYVETTNLTIDQQVDIIYEEVMTRMGEG</sequence>
<dbReference type="GO" id="GO:0006220">
    <property type="term" value="P:pyrimidine nucleotide metabolic process"/>
    <property type="evidence" value="ECO:0007669"/>
    <property type="project" value="UniProtKB-UniRule"/>
</dbReference>
<comment type="catalytic activity">
    <reaction evidence="6 8">
        <text>dCMP + ATP = dCDP + ADP</text>
        <dbReference type="Rhea" id="RHEA:25094"/>
        <dbReference type="ChEBI" id="CHEBI:30616"/>
        <dbReference type="ChEBI" id="CHEBI:57566"/>
        <dbReference type="ChEBI" id="CHEBI:58593"/>
        <dbReference type="ChEBI" id="CHEBI:456216"/>
        <dbReference type="EC" id="2.7.4.25"/>
    </reaction>
</comment>
<dbReference type="InterPro" id="IPR027417">
    <property type="entry name" value="P-loop_NTPase"/>
</dbReference>
<evidence type="ECO:0000256" key="4">
    <source>
        <dbReference type="ARBA" id="ARBA00022777"/>
    </source>
</evidence>
<proteinExistence type="inferred from homology"/>
<dbReference type="Gene3D" id="3.40.50.300">
    <property type="entry name" value="P-loop containing nucleotide triphosphate hydrolases"/>
    <property type="match status" value="1"/>
</dbReference>
<organism evidence="10 11">
    <name type="scientific">candidate division TA06 bacterium B3_TA06</name>
    <dbReference type="NCBI Taxonomy" id="2012487"/>
    <lineage>
        <taxon>Bacteria</taxon>
        <taxon>Bacteria division TA06</taxon>
    </lineage>
</organism>
<keyword evidence="4 8" id="KW-0418">Kinase</keyword>
<feature type="binding site" evidence="8">
    <location>
        <begin position="9"/>
        <end position="17"/>
    </location>
    <ligand>
        <name>ATP</name>
        <dbReference type="ChEBI" id="CHEBI:30616"/>
    </ligand>
</feature>
<dbReference type="GO" id="GO:0005737">
    <property type="term" value="C:cytoplasm"/>
    <property type="evidence" value="ECO:0007669"/>
    <property type="project" value="UniProtKB-SubCell"/>
</dbReference>
<keyword evidence="3 8" id="KW-0547">Nucleotide-binding</keyword>
<evidence type="ECO:0000259" key="9">
    <source>
        <dbReference type="Pfam" id="PF02224"/>
    </source>
</evidence>
<dbReference type="CDD" id="cd02020">
    <property type="entry name" value="CMPK"/>
    <property type="match status" value="1"/>
</dbReference>
<dbReference type="EMBL" id="NJBO01000010">
    <property type="protein sequence ID" value="TKJ42617.1"/>
    <property type="molecule type" value="Genomic_DNA"/>
</dbReference>
<gene>
    <name evidence="8" type="primary">cmk</name>
    <name evidence="10" type="ORF">CEE36_06870</name>
</gene>
<keyword evidence="5 8" id="KW-0067">ATP-binding</keyword>
<name>A0A532V6M9_UNCT6</name>
<dbReference type="GO" id="GO:0005524">
    <property type="term" value="F:ATP binding"/>
    <property type="evidence" value="ECO:0007669"/>
    <property type="project" value="UniProtKB-UniRule"/>
</dbReference>
<dbReference type="AlphaFoldDB" id="A0A532V6M9"/>
<dbReference type="HAMAP" id="MF_00238">
    <property type="entry name" value="Cytidyl_kinase_type1"/>
    <property type="match status" value="1"/>
</dbReference>
<reference evidence="10 11" key="1">
    <citation type="submission" date="2017-06" db="EMBL/GenBank/DDBJ databases">
        <title>Novel microbial phyla capable of carbon fixation and sulfur reduction in deep-sea sediments.</title>
        <authorList>
            <person name="Huang J."/>
            <person name="Baker B."/>
            <person name="Wang Y."/>
        </authorList>
    </citation>
    <scope>NUCLEOTIDE SEQUENCE [LARGE SCALE GENOMIC DNA]</scope>
    <source>
        <strain evidence="10">B3_TA06</strain>
    </source>
</reference>
<evidence type="ECO:0000256" key="3">
    <source>
        <dbReference type="ARBA" id="ARBA00022741"/>
    </source>
</evidence>
<evidence type="ECO:0000256" key="6">
    <source>
        <dbReference type="ARBA" id="ARBA00047615"/>
    </source>
</evidence>
<dbReference type="SUPFAM" id="SSF52540">
    <property type="entry name" value="P-loop containing nucleoside triphosphate hydrolases"/>
    <property type="match status" value="1"/>
</dbReference>
<feature type="domain" description="Cytidylate kinase" evidence="9">
    <location>
        <begin position="5"/>
        <end position="217"/>
    </location>
</feature>
<keyword evidence="8" id="KW-0963">Cytoplasm</keyword>